<dbReference type="InterPro" id="IPR020922">
    <property type="entry name" value="dITP/XTP_pyrophosphatase"/>
</dbReference>
<evidence type="ECO:0000256" key="1">
    <source>
        <dbReference type="ARBA" id="ARBA00008023"/>
    </source>
</evidence>
<dbReference type="GO" id="GO:0036220">
    <property type="term" value="F:ITP diphosphatase activity"/>
    <property type="evidence" value="ECO:0007669"/>
    <property type="project" value="UniProtKB-UniRule"/>
</dbReference>
<dbReference type="AlphaFoldDB" id="A0A2P5TP79"/>
<dbReference type="InterPro" id="IPR002637">
    <property type="entry name" value="RdgB/HAM1"/>
</dbReference>
<comment type="cofactor">
    <cofactor evidence="10">
        <name>Mg(2+)</name>
        <dbReference type="ChEBI" id="CHEBI:18420"/>
    </cofactor>
    <text evidence="10">Binds 1 Mg(2+) ion per subunit.</text>
</comment>
<proteinExistence type="inferred from homology"/>
<feature type="active site" description="Proton acceptor" evidence="10">
    <location>
        <position position="70"/>
    </location>
</feature>
<keyword evidence="7 10" id="KW-0546">Nucleotide metabolism</keyword>
<comment type="function">
    <text evidence="10">Pyrophosphatase that catalyzes the hydrolysis of nucleoside triphosphates to their monophosphate derivatives, with a high preference for the non-canonical purine nucleotides XTP (xanthosine triphosphate), dITP (deoxyinosine triphosphate) and ITP. Seems to function as a house-cleaning enzyme that removes non-canonical purine nucleotides from the nucleotide pool, thus preventing their incorporation into DNA/RNA and avoiding chromosomal lesions.</text>
</comment>
<dbReference type="EC" id="3.6.1.66" evidence="10"/>
<dbReference type="PANTHER" id="PTHR11067">
    <property type="entry name" value="INOSINE TRIPHOSPHATE PYROPHOSPHATASE/HAM1 PROTEIN"/>
    <property type="match status" value="1"/>
</dbReference>
<dbReference type="GO" id="GO:0009146">
    <property type="term" value="P:purine nucleoside triphosphate catabolic process"/>
    <property type="evidence" value="ECO:0007669"/>
    <property type="project" value="UniProtKB-UniRule"/>
</dbReference>
<dbReference type="RefSeq" id="WP_104485729.1">
    <property type="nucleotide sequence ID" value="NZ_BMYB01000003.1"/>
</dbReference>
<dbReference type="Gene3D" id="3.90.950.10">
    <property type="match status" value="1"/>
</dbReference>
<dbReference type="GO" id="GO:0005829">
    <property type="term" value="C:cytosol"/>
    <property type="evidence" value="ECO:0007669"/>
    <property type="project" value="TreeGrafter"/>
</dbReference>
<evidence type="ECO:0000256" key="2">
    <source>
        <dbReference type="ARBA" id="ARBA00011738"/>
    </source>
</evidence>
<evidence type="ECO:0000256" key="9">
    <source>
        <dbReference type="ARBA" id="ARBA00052017"/>
    </source>
</evidence>
<keyword evidence="4 10" id="KW-0547">Nucleotide-binding</keyword>
<feature type="binding site" evidence="10">
    <location>
        <position position="178"/>
    </location>
    <ligand>
        <name>substrate</name>
    </ligand>
</feature>
<evidence type="ECO:0000256" key="10">
    <source>
        <dbReference type="HAMAP-Rule" id="MF_01405"/>
    </source>
</evidence>
<dbReference type="GO" id="GO:0035870">
    <property type="term" value="F:dITP diphosphatase activity"/>
    <property type="evidence" value="ECO:0007669"/>
    <property type="project" value="UniProtKB-UniRule"/>
</dbReference>
<protein>
    <recommendedName>
        <fullName evidence="10">dITP/XTP pyrophosphatase</fullName>
        <ecNumber evidence="10">3.6.1.66</ecNumber>
    </recommendedName>
    <alternativeName>
        <fullName evidence="10">Non-canonical purine NTP pyrophosphatase</fullName>
    </alternativeName>
    <alternativeName>
        <fullName evidence="10">Non-standard purine NTP pyrophosphatase</fullName>
    </alternativeName>
    <alternativeName>
        <fullName evidence="10">Nucleoside-triphosphate diphosphatase</fullName>
    </alternativeName>
    <alternativeName>
        <fullName evidence="10">Nucleoside-triphosphate pyrophosphatase</fullName>
        <shortName evidence="10">NTPase</shortName>
    </alternativeName>
</protein>
<dbReference type="CDD" id="cd00515">
    <property type="entry name" value="HAM1"/>
    <property type="match status" value="1"/>
</dbReference>
<reference evidence="13" key="1">
    <citation type="submission" date="2016-11" db="EMBL/GenBank/DDBJ databases">
        <authorList>
            <person name="Sisinthy S."/>
            <person name="Ara S."/>
            <person name="Gundlapally S.R."/>
        </authorList>
    </citation>
    <scope>NUCLEOTIDE SEQUENCE [LARGE SCALE GENOMIC DNA]</scope>
    <source>
        <strain evidence="13">V1-41</strain>
    </source>
</reference>
<evidence type="ECO:0000256" key="7">
    <source>
        <dbReference type="ARBA" id="ARBA00023080"/>
    </source>
</evidence>
<feature type="binding site" evidence="10">
    <location>
        <position position="70"/>
    </location>
    <ligand>
        <name>Mg(2+)</name>
        <dbReference type="ChEBI" id="CHEBI:18420"/>
    </ligand>
</feature>
<evidence type="ECO:0000256" key="3">
    <source>
        <dbReference type="ARBA" id="ARBA00022723"/>
    </source>
</evidence>
<evidence type="ECO:0000256" key="11">
    <source>
        <dbReference type="RuleBase" id="RU003781"/>
    </source>
</evidence>
<sequence length="199" mass="21242">MSKQIVLASGNAKKVAELQSLLGELGMTVIPQTELAVSDADETGTTFVENAIIKARHAAAVTGLPAIADDSGLAVDALDGRPGVYSARFAGVGASDRQNLDLLLSELKGVPAEQRRATFWCVLVYMRHAKDPTPLICSGHWQGTITEQPQGEQGFGYDPVFFVTDAGKTAAELSAAEKNRLSHRGQALRQLLTLLQEKV</sequence>
<evidence type="ECO:0000256" key="4">
    <source>
        <dbReference type="ARBA" id="ARBA00022741"/>
    </source>
</evidence>
<comment type="catalytic activity">
    <reaction evidence="8 10">
        <text>dITP + H2O = dIMP + diphosphate + H(+)</text>
        <dbReference type="Rhea" id="RHEA:28342"/>
        <dbReference type="ChEBI" id="CHEBI:15377"/>
        <dbReference type="ChEBI" id="CHEBI:15378"/>
        <dbReference type="ChEBI" id="CHEBI:33019"/>
        <dbReference type="ChEBI" id="CHEBI:61194"/>
        <dbReference type="ChEBI" id="CHEBI:61382"/>
        <dbReference type="EC" id="3.6.1.66"/>
    </reaction>
</comment>
<gene>
    <name evidence="12" type="ORF">UN63_05210</name>
</gene>
<dbReference type="GO" id="GO:0009117">
    <property type="term" value="P:nucleotide metabolic process"/>
    <property type="evidence" value="ECO:0007669"/>
    <property type="project" value="UniProtKB-KW"/>
</dbReference>
<feature type="binding site" evidence="10">
    <location>
        <position position="71"/>
    </location>
    <ligand>
        <name>substrate</name>
    </ligand>
</feature>
<feature type="binding site" evidence="10">
    <location>
        <begin position="183"/>
        <end position="184"/>
    </location>
    <ligand>
        <name>substrate</name>
    </ligand>
</feature>
<dbReference type="Pfam" id="PF01725">
    <property type="entry name" value="Ham1p_like"/>
    <property type="match status" value="1"/>
</dbReference>
<dbReference type="SUPFAM" id="SSF52972">
    <property type="entry name" value="ITPase-like"/>
    <property type="match status" value="1"/>
</dbReference>
<dbReference type="OrthoDB" id="9807456at2"/>
<comment type="catalytic activity">
    <reaction evidence="9 10">
        <text>XTP + H2O = XMP + diphosphate + H(+)</text>
        <dbReference type="Rhea" id="RHEA:28610"/>
        <dbReference type="ChEBI" id="CHEBI:15377"/>
        <dbReference type="ChEBI" id="CHEBI:15378"/>
        <dbReference type="ChEBI" id="CHEBI:33019"/>
        <dbReference type="ChEBI" id="CHEBI:57464"/>
        <dbReference type="ChEBI" id="CHEBI:61314"/>
        <dbReference type="EC" id="3.6.1.66"/>
    </reaction>
</comment>
<evidence type="ECO:0000313" key="12">
    <source>
        <dbReference type="EMBL" id="PPL17434.1"/>
    </source>
</evidence>
<keyword evidence="6 10" id="KW-0460">Magnesium</keyword>
<accession>A0A2P5TP79</accession>
<dbReference type="NCBIfam" id="NF011397">
    <property type="entry name" value="PRK14822.1"/>
    <property type="match status" value="1"/>
</dbReference>
<dbReference type="InterPro" id="IPR029001">
    <property type="entry name" value="ITPase-like_fam"/>
</dbReference>
<dbReference type="GO" id="GO:0000166">
    <property type="term" value="F:nucleotide binding"/>
    <property type="evidence" value="ECO:0007669"/>
    <property type="project" value="UniProtKB-KW"/>
</dbReference>
<name>A0A2P5TP79_9GAMM</name>
<dbReference type="GO" id="GO:0036222">
    <property type="term" value="F:XTP diphosphatase activity"/>
    <property type="evidence" value="ECO:0007669"/>
    <property type="project" value="UniProtKB-UniRule"/>
</dbReference>
<keyword evidence="5 10" id="KW-0378">Hydrolase</keyword>
<comment type="caution">
    <text evidence="12">The sequence shown here is derived from an EMBL/GenBank/DDBJ whole genome shotgun (WGS) entry which is preliminary data.</text>
</comment>
<dbReference type="GO" id="GO:0017111">
    <property type="term" value="F:ribonucleoside triphosphate phosphatase activity"/>
    <property type="evidence" value="ECO:0007669"/>
    <property type="project" value="InterPro"/>
</dbReference>
<evidence type="ECO:0000256" key="6">
    <source>
        <dbReference type="ARBA" id="ARBA00022842"/>
    </source>
</evidence>
<keyword evidence="3 10" id="KW-0479">Metal-binding</keyword>
<dbReference type="FunFam" id="3.90.950.10:FF:000001">
    <property type="entry name" value="dITP/XTP pyrophosphatase"/>
    <property type="match status" value="1"/>
</dbReference>
<dbReference type="GO" id="GO:0046872">
    <property type="term" value="F:metal ion binding"/>
    <property type="evidence" value="ECO:0007669"/>
    <property type="project" value="UniProtKB-KW"/>
</dbReference>
<dbReference type="HAMAP" id="MF_01405">
    <property type="entry name" value="Non_canon_purine_NTPase"/>
    <property type="match status" value="1"/>
</dbReference>
<comment type="subunit">
    <text evidence="2 10">Homodimer.</text>
</comment>
<dbReference type="PANTHER" id="PTHR11067:SF9">
    <property type="entry name" value="INOSINE TRIPHOSPHATE PYROPHOSPHATASE"/>
    <property type="match status" value="1"/>
</dbReference>
<evidence type="ECO:0000313" key="13">
    <source>
        <dbReference type="Proteomes" id="UP000242231"/>
    </source>
</evidence>
<comment type="catalytic activity">
    <reaction evidence="10">
        <text>ITP + H2O = IMP + diphosphate + H(+)</text>
        <dbReference type="Rhea" id="RHEA:29399"/>
        <dbReference type="ChEBI" id="CHEBI:15377"/>
        <dbReference type="ChEBI" id="CHEBI:15378"/>
        <dbReference type="ChEBI" id="CHEBI:33019"/>
        <dbReference type="ChEBI" id="CHEBI:58053"/>
        <dbReference type="ChEBI" id="CHEBI:61402"/>
        <dbReference type="EC" id="3.6.1.66"/>
    </reaction>
</comment>
<feature type="binding site" evidence="10">
    <location>
        <begin position="155"/>
        <end position="158"/>
    </location>
    <ligand>
        <name>substrate</name>
    </ligand>
</feature>
<evidence type="ECO:0000256" key="5">
    <source>
        <dbReference type="ARBA" id="ARBA00022801"/>
    </source>
</evidence>
<dbReference type="EMBL" id="MPZM01000007">
    <property type="protein sequence ID" value="PPL17434.1"/>
    <property type="molecule type" value="Genomic_DNA"/>
</dbReference>
<keyword evidence="13" id="KW-1185">Reference proteome</keyword>
<feature type="binding site" evidence="10">
    <location>
        <position position="41"/>
    </location>
    <ligand>
        <name>Mg(2+)</name>
        <dbReference type="ChEBI" id="CHEBI:18420"/>
    </ligand>
</feature>
<dbReference type="Proteomes" id="UP000242231">
    <property type="component" value="Unassembled WGS sequence"/>
</dbReference>
<comment type="similarity">
    <text evidence="1 10 11">Belongs to the HAM1 NTPase family.</text>
</comment>
<dbReference type="NCBIfam" id="TIGR00042">
    <property type="entry name" value="RdgB/HAM1 family non-canonical purine NTP pyrophosphatase"/>
    <property type="match status" value="1"/>
</dbReference>
<evidence type="ECO:0000256" key="8">
    <source>
        <dbReference type="ARBA" id="ARBA00051875"/>
    </source>
</evidence>
<feature type="binding site" evidence="10">
    <location>
        <begin position="9"/>
        <end position="14"/>
    </location>
    <ligand>
        <name>substrate</name>
    </ligand>
</feature>
<organism evidence="12 13">
    <name type="scientific">Oceanisphaera arctica</name>
    <dbReference type="NCBI Taxonomy" id="641510"/>
    <lineage>
        <taxon>Bacteria</taxon>
        <taxon>Pseudomonadati</taxon>
        <taxon>Pseudomonadota</taxon>
        <taxon>Gammaproteobacteria</taxon>
        <taxon>Aeromonadales</taxon>
        <taxon>Aeromonadaceae</taxon>
        <taxon>Oceanisphaera</taxon>
    </lineage>
</organism>